<gene>
    <name evidence="1" type="ORF">SVUK_LOCUS3867</name>
</gene>
<dbReference type="AlphaFoldDB" id="A0A3P7IPG7"/>
<evidence type="ECO:0000313" key="2">
    <source>
        <dbReference type="Proteomes" id="UP000270094"/>
    </source>
</evidence>
<proteinExistence type="predicted"/>
<name>A0A3P7IPG7_STRVU</name>
<reference evidence="1 2" key="1">
    <citation type="submission" date="2018-11" db="EMBL/GenBank/DDBJ databases">
        <authorList>
            <consortium name="Pathogen Informatics"/>
        </authorList>
    </citation>
    <scope>NUCLEOTIDE SEQUENCE [LARGE SCALE GENOMIC DNA]</scope>
</reference>
<dbReference type="EMBL" id="UYYB01010269">
    <property type="protein sequence ID" value="VDM68869.1"/>
    <property type="molecule type" value="Genomic_DNA"/>
</dbReference>
<accession>A0A3P7IPG7</accession>
<keyword evidence="2" id="KW-1185">Reference proteome</keyword>
<sequence length="154" mass="16703">MFSQFVSCATTLYGKHPSFEFGSVIVVERVSALPLTSKIIIVLSDDLTVETQSWLCKQKSAHVVSLESAPAVVDHKKLHILMLGVLTSGIYTFTSNAPPQLGKTSFAQLCAAIKSCKFIDSAVCDVGAPYSWIAEDGKANLQQAFSTTLMRRLC</sequence>
<dbReference type="OrthoDB" id="5828344at2759"/>
<protein>
    <submittedName>
        <fullName evidence="1">Uncharacterized protein</fullName>
    </submittedName>
</protein>
<organism evidence="1 2">
    <name type="scientific">Strongylus vulgaris</name>
    <name type="common">Blood worm</name>
    <dbReference type="NCBI Taxonomy" id="40348"/>
    <lineage>
        <taxon>Eukaryota</taxon>
        <taxon>Metazoa</taxon>
        <taxon>Ecdysozoa</taxon>
        <taxon>Nematoda</taxon>
        <taxon>Chromadorea</taxon>
        <taxon>Rhabditida</taxon>
        <taxon>Rhabditina</taxon>
        <taxon>Rhabditomorpha</taxon>
        <taxon>Strongyloidea</taxon>
        <taxon>Strongylidae</taxon>
        <taxon>Strongylus</taxon>
    </lineage>
</organism>
<evidence type="ECO:0000313" key="1">
    <source>
        <dbReference type="EMBL" id="VDM68869.1"/>
    </source>
</evidence>
<dbReference type="Proteomes" id="UP000270094">
    <property type="component" value="Unassembled WGS sequence"/>
</dbReference>